<dbReference type="InterPro" id="IPR025164">
    <property type="entry name" value="Toastrack_DUF4097"/>
</dbReference>
<feature type="chain" id="PRO_5046126027" evidence="2">
    <location>
        <begin position="19"/>
        <end position="229"/>
    </location>
</feature>
<feature type="region of interest" description="Disordered" evidence="1">
    <location>
        <begin position="200"/>
        <end position="229"/>
    </location>
</feature>
<dbReference type="EMBL" id="JBHUCM010000067">
    <property type="protein sequence ID" value="MFD1546506.1"/>
    <property type="molecule type" value="Genomic_DNA"/>
</dbReference>
<gene>
    <name evidence="4" type="ORF">ACFSJ0_56385</name>
</gene>
<reference evidence="5" key="1">
    <citation type="journal article" date="2019" name="Int. J. Syst. Evol. Microbiol.">
        <title>The Global Catalogue of Microorganisms (GCM) 10K type strain sequencing project: providing services to taxonomists for standard genome sequencing and annotation.</title>
        <authorList>
            <consortium name="The Broad Institute Genomics Platform"/>
            <consortium name="The Broad Institute Genome Sequencing Center for Infectious Disease"/>
            <person name="Wu L."/>
            <person name="Ma J."/>
        </authorList>
    </citation>
    <scope>NUCLEOTIDE SEQUENCE [LARGE SCALE GENOMIC DNA]</scope>
    <source>
        <strain evidence="5">CGMCC 1.15399</strain>
    </source>
</reference>
<evidence type="ECO:0000313" key="5">
    <source>
        <dbReference type="Proteomes" id="UP001597097"/>
    </source>
</evidence>
<feature type="signal peptide" evidence="2">
    <location>
        <begin position="1"/>
        <end position="18"/>
    </location>
</feature>
<proteinExistence type="predicted"/>
<dbReference type="Proteomes" id="UP001597097">
    <property type="component" value="Unassembled WGS sequence"/>
</dbReference>
<dbReference type="PROSITE" id="PS51257">
    <property type="entry name" value="PROKAR_LIPOPROTEIN"/>
    <property type="match status" value="1"/>
</dbReference>
<evidence type="ECO:0000256" key="1">
    <source>
        <dbReference type="SAM" id="MobiDB-lite"/>
    </source>
</evidence>
<organism evidence="4 5">
    <name type="scientific">Nonomuraea guangzhouensis</name>
    <dbReference type="NCBI Taxonomy" id="1291555"/>
    <lineage>
        <taxon>Bacteria</taxon>
        <taxon>Bacillati</taxon>
        <taxon>Actinomycetota</taxon>
        <taxon>Actinomycetes</taxon>
        <taxon>Streptosporangiales</taxon>
        <taxon>Streptosporangiaceae</taxon>
        <taxon>Nonomuraea</taxon>
    </lineage>
</organism>
<name>A0ABW4GVX7_9ACTN</name>
<evidence type="ECO:0000256" key="2">
    <source>
        <dbReference type="SAM" id="SignalP"/>
    </source>
</evidence>
<comment type="caution">
    <text evidence="4">The sequence shown here is derived from an EMBL/GenBank/DDBJ whole genome shotgun (WGS) entry which is preliminary data.</text>
</comment>
<sequence>MKTIVIAGGLLASALLLTGCGLKSLGGPTNQDTVTYQVADKVAKLHLRNESGDSVITEYDGTAVRVTETLQWRNNKPRAQHKVDGDTLSVYYDCDKDWGSCSVDYKVEVPKGLQIDADAGSGNITMRQLTGQIDASAGSGDVDATGLGSKKIFAEAGSGDVEVKFAAVPDSVEMESGSGEAILHVPDGAYDVKTEVGSGEATVSVKKDPSSPHKVSLTTGSGDASVLPG</sequence>
<evidence type="ECO:0000313" key="4">
    <source>
        <dbReference type="EMBL" id="MFD1546506.1"/>
    </source>
</evidence>
<keyword evidence="5" id="KW-1185">Reference proteome</keyword>
<accession>A0ABW4GVX7</accession>
<evidence type="ECO:0000259" key="3">
    <source>
        <dbReference type="Pfam" id="PF13349"/>
    </source>
</evidence>
<dbReference type="RefSeq" id="WP_219527612.1">
    <property type="nucleotide sequence ID" value="NZ_JAHKRM010000002.1"/>
</dbReference>
<protein>
    <submittedName>
        <fullName evidence="4">DUF4097 family beta strand repeat-containing protein</fullName>
    </submittedName>
</protein>
<feature type="domain" description="DUF4097" evidence="3">
    <location>
        <begin position="138"/>
        <end position="225"/>
    </location>
</feature>
<dbReference type="Pfam" id="PF13349">
    <property type="entry name" value="DUF4097"/>
    <property type="match status" value="1"/>
</dbReference>
<keyword evidence="2" id="KW-0732">Signal</keyword>